<dbReference type="CDD" id="cd00207">
    <property type="entry name" value="fer2"/>
    <property type="match status" value="1"/>
</dbReference>
<evidence type="ECO:0000259" key="21">
    <source>
        <dbReference type="PROSITE" id="PS51085"/>
    </source>
</evidence>
<dbReference type="FunFam" id="3.30.365.10:FF:000001">
    <property type="entry name" value="Xanthine dehydrogenase oxidase"/>
    <property type="match status" value="1"/>
</dbReference>
<feature type="binding site" evidence="20">
    <location>
        <position position="1043"/>
    </location>
    <ligand>
        <name>Mo-molybdopterin</name>
        <dbReference type="ChEBI" id="CHEBI:71302"/>
    </ligand>
    <ligandPart>
        <name>Mo</name>
        <dbReference type="ChEBI" id="CHEBI:28685"/>
    </ligandPart>
</feature>
<feature type="binding site" evidence="20">
    <location>
        <position position="779"/>
    </location>
    <ligand>
        <name>Mo-molybdopterin</name>
        <dbReference type="ChEBI" id="CHEBI:71302"/>
    </ligand>
    <ligandPart>
        <name>Mo</name>
        <dbReference type="ChEBI" id="CHEBI:28685"/>
    </ligandPart>
</feature>
<comment type="catalytic activity">
    <reaction evidence="16">
        <text>indole-3-acetaldehyde + O2 + H2O = (indol-3-yl)acetate + H2O2 + H(+)</text>
        <dbReference type="Rhea" id="RHEA:16277"/>
        <dbReference type="ChEBI" id="CHEBI:15377"/>
        <dbReference type="ChEBI" id="CHEBI:15378"/>
        <dbReference type="ChEBI" id="CHEBI:15379"/>
        <dbReference type="ChEBI" id="CHEBI:16240"/>
        <dbReference type="ChEBI" id="CHEBI:18086"/>
        <dbReference type="ChEBI" id="CHEBI:30854"/>
        <dbReference type="EC" id="1.2.3.7"/>
    </reaction>
</comment>
<dbReference type="SUPFAM" id="SSF56176">
    <property type="entry name" value="FAD-binding/transporter-associated domain-like"/>
    <property type="match status" value="1"/>
</dbReference>
<comment type="cofactor">
    <cofactor evidence="20">
        <name>Mo-molybdopterin</name>
        <dbReference type="ChEBI" id="CHEBI:71302"/>
    </cofactor>
    <text evidence="20">Binds 1 Mo-molybdopterin (Mo-MPT) cofactor per subunit.</text>
</comment>
<dbReference type="Pfam" id="PF20256">
    <property type="entry name" value="MoCoBD_2"/>
    <property type="match status" value="1"/>
</dbReference>
<dbReference type="Pfam" id="PF01799">
    <property type="entry name" value="Fer2_2"/>
    <property type="match status" value="1"/>
</dbReference>
<feature type="binding site" evidence="20">
    <location>
        <position position="748"/>
    </location>
    <ligand>
        <name>Mo-molybdopterin</name>
        <dbReference type="ChEBI" id="CHEBI:71302"/>
    </ligand>
    <ligandPart>
        <name>Mo</name>
        <dbReference type="ChEBI" id="CHEBI:28685"/>
    </ligandPart>
</feature>
<comment type="caution">
    <text evidence="23">The sequence shown here is derived from an EMBL/GenBank/DDBJ whole genome shotgun (WGS) entry which is preliminary data.</text>
</comment>
<dbReference type="Gene3D" id="3.30.365.10">
    <property type="entry name" value="Aldehyde oxidase/xanthine dehydrogenase, molybdopterin binding domain"/>
    <property type="match status" value="4"/>
</dbReference>
<dbReference type="InterPro" id="IPR036683">
    <property type="entry name" value="CO_DH_flav_C_dom_sf"/>
</dbReference>
<dbReference type="OrthoDB" id="8300278at2759"/>
<keyword evidence="9 19" id="KW-0274">FAD</keyword>
<dbReference type="InterPro" id="IPR037165">
    <property type="entry name" value="AldOxase/xan_DH_Mopterin-bd_sf"/>
</dbReference>
<dbReference type="InterPro" id="IPR008274">
    <property type="entry name" value="AldOxase/xan_DH_MoCoBD1"/>
</dbReference>
<dbReference type="GO" id="GO:0005777">
    <property type="term" value="C:peroxisome"/>
    <property type="evidence" value="ECO:0007669"/>
    <property type="project" value="UniProtKB-SubCell"/>
</dbReference>
<dbReference type="FunFam" id="1.10.150.120:FF:000007">
    <property type="entry name" value="indole-3-acetaldehyde oxidase"/>
    <property type="match status" value="1"/>
</dbReference>
<comment type="cofactor">
    <cofactor evidence="20">
        <name>[2Fe-2S] cluster</name>
        <dbReference type="ChEBI" id="CHEBI:190135"/>
    </cofactor>
    <text evidence="20">Binds 2 [2Fe-2S] clusters.</text>
</comment>
<dbReference type="SUPFAM" id="SSF56003">
    <property type="entry name" value="Molybdenum cofactor-binding domain"/>
    <property type="match status" value="1"/>
</dbReference>
<feature type="binding site" evidence="20">
    <location>
        <position position="148"/>
    </location>
    <ligand>
        <name>[2Fe-2S] cluster</name>
        <dbReference type="ChEBI" id="CHEBI:190135"/>
        <label>2</label>
    </ligand>
</feature>
<keyword evidence="14" id="KW-0576">Peroxisome</keyword>
<dbReference type="Gene3D" id="3.30.465.10">
    <property type="match status" value="1"/>
</dbReference>
<organism evidence="23 24">
    <name type="scientific">Polypedilum vanderplanki</name>
    <name type="common">Sleeping chironomid midge</name>
    <dbReference type="NCBI Taxonomy" id="319348"/>
    <lineage>
        <taxon>Eukaryota</taxon>
        <taxon>Metazoa</taxon>
        <taxon>Ecdysozoa</taxon>
        <taxon>Arthropoda</taxon>
        <taxon>Hexapoda</taxon>
        <taxon>Insecta</taxon>
        <taxon>Pterygota</taxon>
        <taxon>Neoptera</taxon>
        <taxon>Endopterygota</taxon>
        <taxon>Diptera</taxon>
        <taxon>Nematocera</taxon>
        <taxon>Chironomoidea</taxon>
        <taxon>Chironomidae</taxon>
        <taxon>Chironominae</taxon>
        <taxon>Polypedilum</taxon>
        <taxon>Polypedilum</taxon>
    </lineage>
</organism>
<dbReference type="FunFam" id="3.90.1170.50:FF:000003">
    <property type="entry name" value="Aldehyde oxidase"/>
    <property type="match status" value="1"/>
</dbReference>
<dbReference type="Gene3D" id="3.90.1170.50">
    <property type="entry name" value="Aldehyde oxidase/xanthine dehydrogenase, a/b hammerhead"/>
    <property type="match status" value="1"/>
</dbReference>
<dbReference type="InterPro" id="IPR046867">
    <property type="entry name" value="AldOxase/xan_DH_MoCoBD2"/>
</dbReference>
<keyword evidence="12 20" id="KW-0411">Iron-sulfur</keyword>
<dbReference type="InterPro" id="IPR016169">
    <property type="entry name" value="FAD-bd_PCMH_sub2"/>
</dbReference>
<dbReference type="PROSITE" id="PS00197">
    <property type="entry name" value="2FE2S_FER_1"/>
    <property type="match status" value="1"/>
</dbReference>
<dbReference type="PANTHER" id="PTHR11908:SF132">
    <property type="entry name" value="ALDEHYDE OXIDASE 1-RELATED"/>
    <property type="match status" value="1"/>
</dbReference>
<dbReference type="GO" id="GO:0051537">
    <property type="term" value="F:2 iron, 2 sulfur cluster binding"/>
    <property type="evidence" value="ECO:0007669"/>
    <property type="project" value="UniProtKB-KW"/>
</dbReference>
<dbReference type="FunFam" id="3.10.20.30:FF:000012">
    <property type="entry name" value="Xanthine dehydrogenase/oxidase"/>
    <property type="match status" value="1"/>
</dbReference>
<comment type="subunit">
    <text evidence="4">Homodimer.</text>
</comment>
<evidence type="ECO:0000256" key="6">
    <source>
        <dbReference type="ARBA" id="ARBA00022630"/>
    </source>
</evidence>
<comment type="similarity">
    <text evidence="3">Belongs to the xanthine dehydrogenase family.</text>
</comment>
<dbReference type="SMART" id="SM01092">
    <property type="entry name" value="CO_deh_flav_C"/>
    <property type="match status" value="1"/>
</dbReference>
<comment type="cofactor">
    <cofactor evidence="1 19">
        <name>FAD</name>
        <dbReference type="ChEBI" id="CHEBI:57692"/>
    </cofactor>
</comment>
<keyword evidence="5 20" id="KW-0500">Molybdenum</keyword>
<evidence type="ECO:0000256" key="15">
    <source>
        <dbReference type="ARBA" id="ARBA00034078"/>
    </source>
</evidence>
<dbReference type="InterPro" id="IPR006058">
    <property type="entry name" value="2Fe2S_fd_BS"/>
</dbReference>
<feature type="binding site" evidence="20">
    <location>
        <position position="891"/>
    </location>
    <ligand>
        <name>Mo-molybdopterin</name>
        <dbReference type="ChEBI" id="CHEBI:71302"/>
    </ligand>
    <ligandPart>
        <name>Mo</name>
        <dbReference type="ChEBI" id="CHEBI:28685"/>
    </ligandPart>
</feature>
<dbReference type="SUPFAM" id="SSF54665">
    <property type="entry name" value="CO dehydrogenase molybdoprotein N-domain-like"/>
    <property type="match status" value="1"/>
</dbReference>
<feature type="binding site" evidence="20">
    <location>
        <position position="42"/>
    </location>
    <ligand>
        <name>[2Fe-2S] cluster</name>
        <dbReference type="ChEBI" id="CHEBI:190135"/>
        <label>1</label>
    </ligand>
</feature>
<feature type="binding site" evidence="20">
    <location>
        <position position="112"/>
    </location>
    <ligand>
        <name>[2Fe-2S] cluster</name>
        <dbReference type="ChEBI" id="CHEBI:190135"/>
        <label>2</label>
    </ligand>
</feature>
<gene>
    <name evidence="23" type="ORF">PVAND_006788</name>
</gene>
<comment type="cofactor">
    <cofactor evidence="15">
        <name>[2Fe-2S] cluster</name>
        <dbReference type="ChEBI" id="CHEBI:190135"/>
    </cofactor>
</comment>
<dbReference type="InterPro" id="IPR036010">
    <property type="entry name" value="2Fe-2S_ferredoxin-like_sf"/>
</dbReference>
<evidence type="ECO:0000256" key="17">
    <source>
        <dbReference type="ARBA" id="ARBA00072265"/>
    </source>
</evidence>
<evidence type="ECO:0000256" key="9">
    <source>
        <dbReference type="ARBA" id="ARBA00022827"/>
    </source>
</evidence>
<evidence type="ECO:0000256" key="7">
    <source>
        <dbReference type="ARBA" id="ARBA00022714"/>
    </source>
</evidence>
<evidence type="ECO:0000256" key="3">
    <source>
        <dbReference type="ARBA" id="ARBA00006849"/>
    </source>
</evidence>
<evidence type="ECO:0000256" key="20">
    <source>
        <dbReference type="PIRSR" id="PIRSR000127-3"/>
    </source>
</evidence>
<evidence type="ECO:0000256" key="11">
    <source>
        <dbReference type="ARBA" id="ARBA00023004"/>
    </source>
</evidence>
<dbReference type="FunFam" id="3.30.390.50:FF:000003">
    <property type="entry name" value="Aldehyde oxidase1"/>
    <property type="match status" value="1"/>
</dbReference>
<dbReference type="PROSITE" id="PS51387">
    <property type="entry name" value="FAD_PCMH"/>
    <property type="match status" value="1"/>
</dbReference>
<keyword evidence="7 20" id="KW-0001">2Fe-2S</keyword>
<dbReference type="PIRSF" id="PIRSF000127">
    <property type="entry name" value="Xanthine_DH"/>
    <property type="match status" value="1"/>
</dbReference>
<feature type="binding site" evidence="20">
    <location>
        <position position="115"/>
    </location>
    <ligand>
        <name>[2Fe-2S] cluster</name>
        <dbReference type="ChEBI" id="CHEBI:190135"/>
        <label>2</label>
    </ligand>
</feature>
<dbReference type="GO" id="GO:0005506">
    <property type="term" value="F:iron ion binding"/>
    <property type="evidence" value="ECO:0007669"/>
    <property type="project" value="InterPro"/>
</dbReference>
<keyword evidence="6" id="KW-0285">Flavoprotein</keyword>
<dbReference type="Pfam" id="PF03450">
    <property type="entry name" value="CO_deh_flav_C"/>
    <property type="match status" value="1"/>
</dbReference>
<dbReference type="PANTHER" id="PTHR11908">
    <property type="entry name" value="XANTHINE DEHYDROGENASE"/>
    <property type="match status" value="1"/>
</dbReference>
<feature type="binding site" evidence="20">
    <location>
        <position position="47"/>
    </location>
    <ligand>
        <name>[2Fe-2S] cluster</name>
        <dbReference type="ChEBI" id="CHEBI:190135"/>
        <label>1</label>
    </ligand>
</feature>
<dbReference type="InterPro" id="IPR036884">
    <property type="entry name" value="2Fe-2S-bd_dom_sf"/>
</dbReference>
<comment type="subcellular location">
    <subcellularLocation>
        <location evidence="2">Peroxisome</location>
    </subcellularLocation>
</comment>
<dbReference type="InterPro" id="IPR005107">
    <property type="entry name" value="CO_DH_flav_C"/>
</dbReference>
<evidence type="ECO:0000256" key="5">
    <source>
        <dbReference type="ARBA" id="ARBA00022505"/>
    </source>
</evidence>
<proteinExistence type="inferred from homology"/>
<dbReference type="Gene3D" id="1.10.150.120">
    <property type="entry name" value="[2Fe-2S]-binding domain"/>
    <property type="match status" value="1"/>
</dbReference>
<dbReference type="InterPro" id="IPR002888">
    <property type="entry name" value="2Fe-2S-bd"/>
</dbReference>
<evidence type="ECO:0000256" key="1">
    <source>
        <dbReference type="ARBA" id="ARBA00001974"/>
    </source>
</evidence>
<protein>
    <recommendedName>
        <fullName evidence="17">Indole-3-acetaldehyde oxidase</fullName>
    </recommendedName>
</protein>
<dbReference type="FunFam" id="3.30.465.10:FF:000013">
    <property type="entry name" value="Aldehyde oxidase"/>
    <property type="match status" value="1"/>
</dbReference>
<keyword evidence="13" id="KW-0520">NAD</keyword>
<evidence type="ECO:0000256" key="2">
    <source>
        <dbReference type="ARBA" id="ARBA00004275"/>
    </source>
</evidence>
<dbReference type="SMART" id="SM01008">
    <property type="entry name" value="Ald_Xan_dh_C"/>
    <property type="match status" value="1"/>
</dbReference>
<keyword evidence="24" id="KW-1185">Reference proteome</keyword>
<evidence type="ECO:0000256" key="10">
    <source>
        <dbReference type="ARBA" id="ARBA00023002"/>
    </source>
</evidence>
<evidence type="ECO:0000313" key="24">
    <source>
        <dbReference type="Proteomes" id="UP001107558"/>
    </source>
</evidence>
<dbReference type="Gene3D" id="3.30.390.50">
    <property type="entry name" value="CO dehydrogenase flavoprotein, C-terminal domain"/>
    <property type="match status" value="1"/>
</dbReference>
<dbReference type="InterPro" id="IPR036318">
    <property type="entry name" value="FAD-bd_PCMH-like_sf"/>
</dbReference>
<evidence type="ECO:0000259" key="22">
    <source>
        <dbReference type="PROSITE" id="PS51387"/>
    </source>
</evidence>
<dbReference type="InterPro" id="IPR036856">
    <property type="entry name" value="Ald_Oxase/Xan_DH_a/b_sf"/>
</dbReference>
<dbReference type="SUPFAM" id="SSF55447">
    <property type="entry name" value="CO dehydrogenase flavoprotein C-terminal domain-like"/>
    <property type="match status" value="1"/>
</dbReference>
<dbReference type="SUPFAM" id="SSF54292">
    <property type="entry name" value="2Fe-2S ferredoxin-like"/>
    <property type="match status" value="1"/>
</dbReference>
<dbReference type="Gene3D" id="3.10.20.30">
    <property type="match status" value="1"/>
</dbReference>
<dbReference type="InterPro" id="IPR016166">
    <property type="entry name" value="FAD-bd_PCMH"/>
</dbReference>
<dbReference type="InterPro" id="IPR001041">
    <property type="entry name" value="2Fe-2S_ferredoxin-type"/>
</dbReference>
<dbReference type="InterPro" id="IPR016208">
    <property type="entry name" value="Ald_Oxase/xanthine_DH-like"/>
</dbReference>
<dbReference type="EMBL" id="JADBJN010000002">
    <property type="protein sequence ID" value="KAG5676997.1"/>
    <property type="molecule type" value="Genomic_DNA"/>
</dbReference>
<dbReference type="InterPro" id="IPR012675">
    <property type="entry name" value="Beta-grasp_dom_sf"/>
</dbReference>
<evidence type="ECO:0000256" key="18">
    <source>
        <dbReference type="PIRSR" id="PIRSR000127-1"/>
    </source>
</evidence>
<dbReference type="AlphaFoldDB" id="A0A9J6C522"/>
<keyword evidence="10" id="KW-0560">Oxidoreductase</keyword>
<dbReference type="InterPro" id="IPR000674">
    <property type="entry name" value="Ald_Oxase/Xan_DH_a/b"/>
</dbReference>
<name>A0A9J6C522_POLVA</name>
<feature type="binding site" evidence="20">
    <location>
        <position position="50"/>
    </location>
    <ligand>
        <name>[2Fe-2S] cluster</name>
        <dbReference type="ChEBI" id="CHEBI:190135"/>
        <label>1</label>
    </ligand>
</feature>
<dbReference type="GO" id="GO:0071949">
    <property type="term" value="F:FAD binding"/>
    <property type="evidence" value="ECO:0007669"/>
    <property type="project" value="InterPro"/>
</dbReference>
<dbReference type="SUPFAM" id="SSF47741">
    <property type="entry name" value="CO dehydrogenase ISP C-domain like"/>
    <property type="match status" value="1"/>
</dbReference>
<evidence type="ECO:0000256" key="14">
    <source>
        <dbReference type="ARBA" id="ARBA00023140"/>
    </source>
</evidence>
<feature type="domain" description="2Fe-2S ferredoxin-type" evidence="21">
    <location>
        <begin position="1"/>
        <end position="90"/>
    </location>
</feature>
<feature type="binding site" evidence="20">
    <location>
        <position position="72"/>
    </location>
    <ligand>
        <name>[2Fe-2S] cluster</name>
        <dbReference type="ChEBI" id="CHEBI:190135"/>
        <label>1</label>
    </ligand>
</feature>
<keyword evidence="8 20" id="KW-0479">Metal-binding</keyword>
<feature type="domain" description="FAD-binding PCMH-type" evidence="22">
    <location>
        <begin position="212"/>
        <end position="395"/>
    </location>
</feature>
<feature type="binding site" evidence="19">
    <location>
        <position position="404"/>
    </location>
    <ligand>
        <name>FAD</name>
        <dbReference type="ChEBI" id="CHEBI:57692"/>
    </ligand>
</feature>
<dbReference type="GO" id="GO:0050302">
    <property type="term" value="F:indole-3-acetaldehyde oxidase activity"/>
    <property type="evidence" value="ECO:0007669"/>
    <property type="project" value="UniProtKB-EC"/>
</dbReference>
<accession>A0A9J6C522</accession>
<dbReference type="Pfam" id="PF00941">
    <property type="entry name" value="FAD_binding_5"/>
    <property type="match status" value="1"/>
</dbReference>
<feature type="active site" description="Proton acceptor" evidence="18">
    <location>
        <position position="1215"/>
    </location>
</feature>
<dbReference type="Proteomes" id="UP001107558">
    <property type="component" value="Chromosome 2"/>
</dbReference>
<evidence type="ECO:0000256" key="12">
    <source>
        <dbReference type="ARBA" id="ARBA00023014"/>
    </source>
</evidence>
<sequence length="1272" mass="143014">MEVSFSINGKIHKITPAAVPLDTSLTTYIRDYANLKGTKFMCLEGGCGACIVMLKGVHPVTKQNTSWAVNSCLQNIYSCHGLDIITVEGIGSKKDGMHKIQKRLADFNGTQCGFCTPGMVMNMFSLMEAKNGKVTMEEVENSFGGNICRCTGYRPILDAFKSLAIDADKNLLDACKDIEDLSDIKMCPKSGNPCSGKCSSLLNIEKNPMSFTFDDEREFHKVYNLEQLFKIMGTIKYRPYILIGGNTAHGVYRRSTDLKVFVDISSVEELKTYKVTENSLEVGGAVTLTEAMEIFTKVANENKNFQYLHEIVKHFDKIGNPALRNVATLAGNLMLKYNYLQFPSDIYMIMETIGAKLSLLSAPDDNLNPLNPSDFVNVSMRRKVIGKIIFPALDSEQSFFRSYKVMPRAQNSYSYTNASFLLKFNTNKDSVVDAKICYAGISEDLTHAERTEKFIKDKNIFVNEVLQQVFEKLSSEVHPDAKLPLAADDYRKNLAVSLFYKFILDIAPKNIIDTKYKTGSAVLKREISTASQEFEYIESRSKLYKKIPKVEGEVQCTGETQYINDLPKQHNELFAAFVLGDKVNGIIKNIDATEALQMSGVIAFFSAKDIPGINNFMPLCFDGFNYDVEEIFCSGKLLYHGQPVGIILAESFDLAYKARNFVKVEYSYEKEDEPIYPTIREVYKAKASDRLIDIPKYFIQAEKCGTDRKHKIKGHFEMASTQYHHYMETQQCVCIPSEDGMDIYSSSQWTDTAHVAVAEMLKVPQNTLNFFVRRIGGAFGGKISRHAQIACAAALGCYLTRKPVRLIMTMEDNMRAIGKRFSAISDYDVEFDDTGKIQKLHHHYIQDQGCSLNEPVQFNTSVFIKNCYNIESWDVTTQSALSHSASNTWMRAPGTTEAIAMTEHVMEHIARTLGKDPVDVRMANLTEDSVFKTMMPEFVSNVEYKQRKAEIDKFNSLNRWTKRGIAIVPMKYYIFCVGTMHGTVSIYHGDGTIALSTGGIEMGQGLNTKIIQVASHILNLPIDKFVIKPSNTLNNANDVGTVASVTSEISCFVIKNCCEMLLERLKPIKDENPDATWEKIVDIAFKKNIDLSVTFMYKEEDMVPYYVYGLSCAEVEVDFLTGNMLLKRVDILEDTGESMSPGIDIGQIEGGFVIGLGIWLTENLVYDQKTAELLTDRSFNYKPPGAQDIPVDFRIKLVQKSPNKFFVLRSKACSEPPVTMAVVVSFALRYAIDAARRDNGLKDSDWYTLEAPVSPDKIFLMANNKIQDYKLN</sequence>
<dbReference type="PROSITE" id="PS51085">
    <property type="entry name" value="2FE2S_FER_2"/>
    <property type="match status" value="1"/>
</dbReference>
<dbReference type="Pfam" id="PF01315">
    <property type="entry name" value="Ald_Xan_dh_C"/>
    <property type="match status" value="1"/>
</dbReference>
<dbReference type="InterPro" id="IPR002346">
    <property type="entry name" value="Mopterin_DH_FAD-bd"/>
</dbReference>
<reference evidence="23" key="1">
    <citation type="submission" date="2021-03" db="EMBL/GenBank/DDBJ databases">
        <title>Chromosome level genome of the anhydrobiotic midge Polypedilum vanderplanki.</title>
        <authorList>
            <person name="Yoshida Y."/>
            <person name="Kikawada T."/>
            <person name="Gusev O."/>
        </authorList>
    </citation>
    <scope>NUCLEOTIDE SEQUENCE</scope>
    <source>
        <strain evidence="23">NIAS01</strain>
        <tissue evidence="23">Whole body or cell culture</tissue>
    </source>
</reference>
<evidence type="ECO:0000256" key="8">
    <source>
        <dbReference type="ARBA" id="ARBA00022723"/>
    </source>
</evidence>
<keyword evidence="11 20" id="KW-0408">Iron</keyword>
<evidence type="ECO:0000256" key="4">
    <source>
        <dbReference type="ARBA" id="ARBA00011738"/>
    </source>
</evidence>
<evidence type="ECO:0000256" key="16">
    <source>
        <dbReference type="ARBA" id="ARBA00052415"/>
    </source>
</evidence>
<evidence type="ECO:0000313" key="23">
    <source>
        <dbReference type="EMBL" id="KAG5676997.1"/>
    </source>
</evidence>
<dbReference type="FunFam" id="3.30.365.10:FF:000008">
    <property type="entry name" value="Aldehyde oxidase1"/>
    <property type="match status" value="1"/>
</dbReference>
<feature type="binding site" evidence="20">
    <location>
        <position position="150"/>
    </location>
    <ligand>
        <name>[2Fe-2S] cluster</name>
        <dbReference type="ChEBI" id="CHEBI:190135"/>
        <label>2</label>
    </ligand>
</feature>
<dbReference type="Pfam" id="PF02738">
    <property type="entry name" value="MoCoBD_1"/>
    <property type="match status" value="1"/>
</dbReference>
<evidence type="ECO:0000256" key="13">
    <source>
        <dbReference type="ARBA" id="ARBA00023027"/>
    </source>
</evidence>
<evidence type="ECO:0000256" key="19">
    <source>
        <dbReference type="PIRSR" id="PIRSR000127-2"/>
    </source>
</evidence>